<feature type="transmembrane region" description="Helical" evidence="9">
    <location>
        <begin position="95"/>
        <end position="114"/>
    </location>
</feature>
<keyword evidence="4" id="KW-1003">Cell membrane</keyword>
<keyword evidence="5 9" id="KW-0812">Transmembrane</keyword>
<dbReference type="InterPro" id="IPR004706">
    <property type="entry name" value="Arsenical-R_Acr3"/>
</dbReference>
<evidence type="ECO:0000256" key="6">
    <source>
        <dbReference type="ARBA" id="ARBA00022989"/>
    </source>
</evidence>
<dbReference type="InterPro" id="IPR038770">
    <property type="entry name" value="Na+/solute_symporter_sf"/>
</dbReference>
<evidence type="ECO:0000256" key="3">
    <source>
        <dbReference type="ARBA" id="ARBA00022448"/>
    </source>
</evidence>
<dbReference type="AlphaFoldDB" id="A0A852TTM2"/>
<feature type="transmembrane region" description="Helical" evidence="9">
    <location>
        <begin position="65"/>
        <end position="89"/>
    </location>
</feature>
<feature type="transmembrane region" description="Helical" evidence="9">
    <location>
        <begin position="35"/>
        <end position="53"/>
    </location>
</feature>
<evidence type="ECO:0000256" key="4">
    <source>
        <dbReference type="ARBA" id="ARBA00022475"/>
    </source>
</evidence>
<dbReference type="GO" id="GO:0005886">
    <property type="term" value="C:plasma membrane"/>
    <property type="evidence" value="ECO:0007669"/>
    <property type="project" value="UniProtKB-SubCell"/>
</dbReference>
<dbReference type="PANTHER" id="PTHR43057">
    <property type="entry name" value="ARSENITE EFFLUX TRANSPORTER"/>
    <property type="match status" value="1"/>
</dbReference>
<evidence type="ECO:0000256" key="8">
    <source>
        <dbReference type="SAM" id="MobiDB-lite"/>
    </source>
</evidence>
<evidence type="ECO:0000256" key="1">
    <source>
        <dbReference type="ARBA" id="ARBA00004651"/>
    </source>
</evidence>
<accession>A0A852TTM2</accession>
<dbReference type="GO" id="GO:0015104">
    <property type="term" value="F:antimonite transmembrane transporter activity"/>
    <property type="evidence" value="ECO:0007669"/>
    <property type="project" value="TreeGrafter"/>
</dbReference>
<keyword evidence="7 9" id="KW-0472">Membrane</keyword>
<dbReference type="PANTHER" id="PTHR43057:SF1">
    <property type="entry name" value="ARSENICAL-RESISTANCE PROTEIN 3"/>
    <property type="match status" value="1"/>
</dbReference>
<evidence type="ECO:0000256" key="7">
    <source>
        <dbReference type="ARBA" id="ARBA00023136"/>
    </source>
</evidence>
<proteinExistence type="inferred from homology"/>
<keyword evidence="11" id="KW-1185">Reference proteome</keyword>
<evidence type="ECO:0000256" key="2">
    <source>
        <dbReference type="ARBA" id="ARBA00010110"/>
    </source>
</evidence>
<keyword evidence="6 9" id="KW-1133">Transmembrane helix</keyword>
<dbReference type="GO" id="GO:0015105">
    <property type="term" value="F:arsenite transmembrane transporter activity"/>
    <property type="evidence" value="ECO:0007669"/>
    <property type="project" value="TreeGrafter"/>
</dbReference>
<dbReference type="Proteomes" id="UP000589036">
    <property type="component" value="Unassembled WGS sequence"/>
</dbReference>
<feature type="compositionally biased region" description="Gly residues" evidence="8">
    <location>
        <begin position="294"/>
        <end position="303"/>
    </location>
</feature>
<dbReference type="Pfam" id="PF01758">
    <property type="entry name" value="SBF"/>
    <property type="match status" value="1"/>
</dbReference>
<comment type="subcellular location">
    <subcellularLocation>
        <location evidence="1">Cell membrane</location>
        <topology evidence="1">Multi-pass membrane protein</topology>
    </subcellularLocation>
</comment>
<evidence type="ECO:0000313" key="10">
    <source>
        <dbReference type="EMBL" id="NYE47369.1"/>
    </source>
</evidence>
<feature type="compositionally biased region" description="Basic and acidic residues" evidence="8">
    <location>
        <begin position="264"/>
        <end position="292"/>
    </location>
</feature>
<feature type="transmembrane region" description="Helical" evidence="9">
    <location>
        <begin position="228"/>
        <end position="250"/>
    </location>
</feature>
<name>A0A852TTM2_9ACTN</name>
<sequence>MPLAERLQSLFVALAALAGLAAGLLLPIGPAAEHMVLPALLVMLTAVFVQMDAAHVGEVRRAKTLVATSLVLNFAFTPALAWALGAGLLGGEPDLRIGLLLLLVTPCTDWYLVFTAMARGHTGIAAALLPVNLILQLVLLPVYVLLLGGQAAMVDAGTLAESVLLVLVVPLALAMVLRWASHRFQGPAWREHHVTGPASRLVLPLLYAAVFAMFAWQARTVLDHGTDLLALLLPLAVFFTALPLIATGLSRALRLPADHRVTLTHDHHGPQLAHRAGDRGRGLPRPPPDRGRPRGGPAGGAAGAGPARPTGAGALTTGDFLHLAVSTPATGATRADPGRAEAVGLRRRGRCGTPRPFAAGGPSAT</sequence>
<feature type="transmembrane region" description="Helical" evidence="9">
    <location>
        <begin position="126"/>
        <end position="146"/>
    </location>
</feature>
<dbReference type="GO" id="GO:0015297">
    <property type="term" value="F:antiporter activity"/>
    <property type="evidence" value="ECO:0007669"/>
    <property type="project" value="InterPro"/>
</dbReference>
<evidence type="ECO:0000256" key="9">
    <source>
        <dbReference type="SAM" id="Phobius"/>
    </source>
</evidence>
<reference evidence="10 11" key="1">
    <citation type="submission" date="2020-07" db="EMBL/GenBank/DDBJ databases">
        <title>Sequencing the genomes of 1000 actinobacteria strains.</title>
        <authorList>
            <person name="Klenk H.-P."/>
        </authorList>
    </citation>
    <scope>NUCLEOTIDE SEQUENCE [LARGE SCALE GENOMIC DNA]</scope>
    <source>
        <strain evidence="10 11">CXB654</strain>
    </source>
</reference>
<organism evidence="10 11">
    <name type="scientific">Spinactinospora alkalitolerans</name>
    <dbReference type="NCBI Taxonomy" id="687207"/>
    <lineage>
        <taxon>Bacteria</taxon>
        <taxon>Bacillati</taxon>
        <taxon>Actinomycetota</taxon>
        <taxon>Actinomycetes</taxon>
        <taxon>Streptosporangiales</taxon>
        <taxon>Nocardiopsidaceae</taxon>
        <taxon>Spinactinospora</taxon>
    </lineage>
</organism>
<feature type="region of interest" description="Disordered" evidence="8">
    <location>
        <begin position="264"/>
        <end position="365"/>
    </location>
</feature>
<keyword evidence="3" id="KW-0813">Transport</keyword>
<feature type="transmembrane region" description="Helical" evidence="9">
    <location>
        <begin position="158"/>
        <end position="177"/>
    </location>
</feature>
<comment type="caution">
    <text evidence="10">The sequence shown here is derived from an EMBL/GenBank/DDBJ whole genome shotgun (WGS) entry which is preliminary data.</text>
</comment>
<dbReference type="Gene3D" id="1.20.1530.20">
    <property type="match status" value="1"/>
</dbReference>
<evidence type="ECO:0000313" key="11">
    <source>
        <dbReference type="Proteomes" id="UP000589036"/>
    </source>
</evidence>
<feature type="transmembrane region" description="Helical" evidence="9">
    <location>
        <begin position="7"/>
        <end position="29"/>
    </location>
</feature>
<feature type="transmembrane region" description="Helical" evidence="9">
    <location>
        <begin position="198"/>
        <end position="216"/>
    </location>
</feature>
<feature type="compositionally biased region" description="Low complexity" evidence="8">
    <location>
        <begin position="304"/>
        <end position="318"/>
    </location>
</feature>
<protein>
    <submittedName>
        <fullName evidence="10">ACR3 family arsenite efflux pump ArsB</fullName>
    </submittedName>
</protein>
<comment type="similarity">
    <text evidence="2">Belongs to the arsenical resistance-3 (ACR3) (TC 2.A.59) family.</text>
</comment>
<dbReference type="EMBL" id="JACCCC010000001">
    <property type="protein sequence ID" value="NYE47369.1"/>
    <property type="molecule type" value="Genomic_DNA"/>
</dbReference>
<evidence type="ECO:0000256" key="5">
    <source>
        <dbReference type="ARBA" id="ARBA00022692"/>
    </source>
</evidence>
<dbReference type="InterPro" id="IPR002657">
    <property type="entry name" value="BilAc:Na_symport/Acr3"/>
</dbReference>
<gene>
    <name evidence="10" type="ORF">HDA32_002489</name>
</gene>